<dbReference type="RefSeq" id="WP_166846424.1">
    <property type="nucleotide sequence ID" value="NZ_JAAONY010000002.1"/>
</dbReference>
<dbReference type="InterPro" id="IPR013108">
    <property type="entry name" value="Amidohydro_3"/>
</dbReference>
<dbReference type="CDD" id="cd01300">
    <property type="entry name" value="YtcJ_like"/>
    <property type="match status" value="1"/>
</dbReference>
<dbReference type="InterPro" id="IPR011059">
    <property type="entry name" value="Metal-dep_hydrolase_composite"/>
</dbReference>
<dbReference type="GO" id="GO:0016810">
    <property type="term" value="F:hydrolase activity, acting on carbon-nitrogen (but not peptide) bonds"/>
    <property type="evidence" value="ECO:0007669"/>
    <property type="project" value="InterPro"/>
</dbReference>
<dbReference type="AlphaFoldDB" id="A0A7X0MVY7"/>
<dbReference type="Gene3D" id="3.10.310.70">
    <property type="match status" value="1"/>
</dbReference>
<gene>
    <name evidence="2" type="ORF">HNR48_002511</name>
</gene>
<organism evidence="2 3">
    <name type="scientific">Pseudoteredinibacter isoporae</name>
    <dbReference type="NCBI Taxonomy" id="570281"/>
    <lineage>
        <taxon>Bacteria</taxon>
        <taxon>Pseudomonadati</taxon>
        <taxon>Pseudomonadota</taxon>
        <taxon>Gammaproteobacteria</taxon>
        <taxon>Cellvibrionales</taxon>
        <taxon>Cellvibrionaceae</taxon>
        <taxon>Pseudoteredinibacter</taxon>
    </lineage>
</organism>
<dbReference type="PANTHER" id="PTHR22642:SF2">
    <property type="entry name" value="PROTEIN LONG AFTER FAR-RED 3"/>
    <property type="match status" value="1"/>
</dbReference>
<proteinExistence type="predicted"/>
<name>A0A7X0MVY7_9GAMM</name>
<dbReference type="EMBL" id="JACHHT010000002">
    <property type="protein sequence ID" value="MBB6522226.1"/>
    <property type="molecule type" value="Genomic_DNA"/>
</dbReference>
<dbReference type="Pfam" id="PF07969">
    <property type="entry name" value="Amidohydro_3"/>
    <property type="match status" value="1"/>
</dbReference>
<dbReference type="InterPro" id="IPR033932">
    <property type="entry name" value="YtcJ-like"/>
</dbReference>
<sequence>MTDKIVDSFVCASGGLRWKALAGLAAGLFSAQVFSATVYSNGQIYTMNPMQPWADSVVVDADKIVYVGDEKGAESYVKKGAEKVDLAGKLMLPGFIETHAHPVFGSVMASGLVFDIEENTVESYVQQVKAYLKAHPDDEAIFGFGFYADSFGEAGPRKEILDGLDSERPIVFLDDGGHSAWVNSKALEMAGINSKTPDPVPGVHFYRRDKNGEPTGHALETQAIEPLIAAIGVYSPENVLYQVQQLMPMFPMLGYTAVFDAGMLSMTEVGHQALKALESSGQLSTRMMTSLSLLDPHKASSAVEDLQSLRKTYYSELIWPTTLKIHNDGTTEAETSAQLTPYLNDPENYGGLILEGKALADLVLAVDKAGFNIHIHSIGDRAIKEALDAFEFARKNNPSSKNRFSTAHTELVRPEDHARFAQLDVVAQTTPLWFGMERGHSRRVLGKERSSRLYSFADIYRSGGKVTFGSDFPVSGGLPGLVAMSQIESGMTRALPGVEPAEAQPKSDSAFSLDAMLRGYTIDAAYQINRDHELGSIEVGKKADLIVMRDNLFTLAPQKIHKAKVERTILNGKTVYQRGPQAEALESALGL</sequence>
<reference evidence="2 3" key="1">
    <citation type="submission" date="2020-08" db="EMBL/GenBank/DDBJ databases">
        <title>Genomic Encyclopedia of Type Strains, Phase IV (KMG-IV): sequencing the most valuable type-strain genomes for metagenomic binning, comparative biology and taxonomic classification.</title>
        <authorList>
            <person name="Goeker M."/>
        </authorList>
    </citation>
    <scope>NUCLEOTIDE SEQUENCE [LARGE SCALE GENOMIC DNA]</scope>
    <source>
        <strain evidence="2 3">DSM 22368</strain>
    </source>
</reference>
<evidence type="ECO:0000313" key="3">
    <source>
        <dbReference type="Proteomes" id="UP000528457"/>
    </source>
</evidence>
<dbReference type="PANTHER" id="PTHR22642">
    <property type="entry name" value="IMIDAZOLONEPROPIONASE"/>
    <property type="match status" value="1"/>
</dbReference>
<dbReference type="SUPFAM" id="SSF51338">
    <property type="entry name" value="Composite domain of metallo-dependent hydrolases"/>
    <property type="match status" value="1"/>
</dbReference>
<dbReference type="InParanoid" id="A0A7X0MVY7"/>
<evidence type="ECO:0000313" key="2">
    <source>
        <dbReference type="EMBL" id="MBB6522226.1"/>
    </source>
</evidence>
<feature type="domain" description="Amidohydrolase 3" evidence="1">
    <location>
        <begin position="84"/>
        <end position="576"/>
    </location>
</feature>
<dbReference type="Gene3D" id="2.30.40.10">
    <property type="entry name" value="Urease, subunit C, domain 1"/>
    <property type="match status" value="1"/>
</dbReference>
<comment type="caution">
    <text evidence="2">The sequence shown here is derived from an EMBL/GenBank/DDBJ whole genome shotgun (WGS) entry which is preliminary data.</text>
</comment>
<dbReference type="SUPFAM" id="SSF51556">
    <property type="entry name" value="Metallo-dependent hydrolases"/>
    <property type="match status" value="1"/>
</dbReference>
<dbReference type="Gene3D" id="3.20.20.140">
    <property type="entry name" value="Metal-dependent hydrolases"/>
    <property type="match status" value="1"/>
</dbReference>
<dbReference type="InterPro" id="IPR032466">
    <property type="entry name" value="Metal_Hydrolase"/>
</dbReference>
<dbReference type="Proteomes" id="UP000528457">
    <property type="component" value="Unassembled WGS sequence"/>
</dbReference>
<evidence type="ECO:0000259" key="1">
    <source>
        <dbReference type="Pfam" id="PF07969"/>
    </source>
</evidence>
<protein>
    <recommendedName>
        <fullName evidence="1">Amidohydrolase 3 domain-containing protein</fullName>
    </recommendedName>
</protein>
<keyword evidence="3" id="KW-1185">Reference proteome</keyword>
<accession>A0A7X0MVY7</accession>